<reference evidence="1 2" key="1">
    <citation type="journal article" date="2021" name="J. Hered.">
        <title>A chromosome-level genome assembly of the parasitoid wasp, Cotesia glomerata (Hymenoptera: Braconidae).</title>
        <authorList>
            <person name="Pinto B.J."/>
            <person name="Weis J.J."/>
            <person name="Gamble T."/>
            <person name="Ode P.J."/>
            <person name="Paul R."/>
            <person name="Zaspel J.M."/>
        </authorList>
    </citation>
    <scope>NUCLEOTIDE SEQUENCE [LARGE SCALE GENOMIC DNA]</scope>
    <source>
        <strain evidence="1">CgM1</strain>
    </source>
</reference>
<comment type="caution">
    <text evidence="1">The sequence shown here is derived from an EMBL/GenBank/DDBJ whole genome shotgun (WGS) entry which is preliminary data.</text>
</comment>
<organism evidence="1 2">
    <name type="scientific">Cotesia glomerata</name>
    <name type="common">Lepidopteran parasitic wasp</name>
    <name type="synonym">Apanteles glomeratus</name>
    <dbReference type="NCBI Taxonomy" id="32391"/>
    <lineage>
        <taxon>Eukaryota</taxon>
        <taxon>Metazoa</taxon>
        <taxon>Ecdysozoa</taxon>
        <taxon>Arthropoda</taxon>
        <taxon>Hexapoda</taxon>
        <taxon>Insecta</taxon>
        <taxon>Pterygota</taxon>
        <taxon>Neoptera</taxon>
        <taxon>Endopterygota</taxon>
        <taxon>Hymenoptera</taxon>
        <taxon>Apocrita</taxon>
        <taxon>Ichneumonoidea</taxon>
        <taxon>Braconidae</taxon>
        <taxon>Microgastrinae</taxon>
        <taxon>Cotesia</taxon>
    </lineage>
</organism>
<name>A0AAV7HPJ9_COTGL</name>
<sequence length="105" mass="12732">MTFEFIRDIENQRVKDCHELETQRLHRRKVAIRPVRNALETVDQATQTEFIGPELDKTVEELKEHDDFDERLIEELRTELELKQQQLKKRDDGLKQYKLQLKKKT</sequence>
<proteinExistence type="predicted"/>
<dbReference type="Proteomes" id="UP000826195">
    <property type="component" value="Unassembled WGS sequence"/>
</dbReference>
<protein>
    <submittedName>
        <fullName evidence="1">Uncharacterized protein</fullName>
    </submittedName>
</protein>
<gene>
    <name evidence="1" type="ORF">KQX54_005692</name>
</gene>
<keyword evidence="2" id="KW-1185">Reference proteome</keyword>
<evidence type="ECO:0000313" key="2">
    <source>
        <dbReference type="Proteomes" id="UP000826195"/>
    </source>
</evidence>
<dbReference type="EMBL" id="JAHXZJ010002237">
    <property type="protein sequence ID" value="KAH0546013.1"/>
    <property type="molecule type" value="Genomic_DNA"/>
</dbReference>
<evidence type="ECO:0000313" key="1">
    <source>
        <dbReference type="EMBL" id="KAH0546013.1"/>
    </source>
</evidence>
<accession>A0AAV7HPJ9</accession>
<dbReference type="AlphaFoldDB" id="A0AAV7HPJ9"/>